<protein>
    <submittedName>
        <fullName evidence="2">Uncharacterized protein</fullName>
    </submittedName>
</protein>
<reference evidence="2" key="1">
    <citation type="journal article" date="2020" name="Fungal Divers.">
        <title>Resolving the Mortierellaceae phylogeny through synthesis of multi-gene phylogenetics and phylogenomics.</title>
        <authorList>
            <person name="Vandepol N."/>
            <person name="Liber J."/>
            <person name="Desiro A."/>
            <person name="Na H."/>
            <person name="Kennedy M."/>
            <person name="Barry K."/>
            <person name="Grigoriev I.V."/>
            <person name="Miller A.N."/>
            <person name="O'Donnell K."/>
            <person name="Stajich J.E."/>
            <person name="Bonito G."/>
        </authorList>
    </citation>
    <scope>NUCLEOTIDE SEQUENCE</scope>
    <source>
        <strain evidence="2">CK1249</strain>
    </source>
</reference>
<evidence type="ECO:0000256" key="1">
    <source>
        <dbReference type="SAM" id="MobiDB-lite"/>
    </source>
</evidence>
<gene>
    <name evidence="2" type="ORF">BGZ70_009995</name>
</gene>
<comment type="caution">
    <text evidence="2">The sequence shown here is derived from an EMBL/GenBank/DDBJ whole genome shotgun (WGS) entry which is preliminary data.</text>
</comment>
<sequence length="272" mass="29123">MTVTVTVTVNEVIITRMSPHMATMTMDRLKTDHTARQPRLGVVSITPARAIMQVIIQSIQVRTHSTVITISILINNSVILNSSNHRTLVHRMLELHAARHLSSQDEQHQDHEPHLQPQARVNGEVHHERVPKRAVSPGQSHQADQGSVDGAEALSSSAIGQGGLVAAASMAGGAGARSGGYHGGPVVTPIDDGYGNGHTHGHVHVHAHGLGNGHGNGTDKLQTIRTGGMNKMDKVDMADDRAEETAPLTTMAPEALTAELRINERHQAFVNN</sequence>
<keyword evidence="3" id="KW-1185">Reference proteome</keyword>
<accession>A0A9P6J095</accession>
<dbReference type="AlphaFoldDB" id="A0A9P6J095"/>
<proteinExistence type="predicted"/>
<evidence type="ECO:0000313" key="3">
    <source>
        <dbReference type="Proteomes" id="UP000738359"/>
    </source>
</evidence>
<dbReference type="Proteomes" id="UP000738359">
    <property type="component" value="Unassembled WGS sequence"/>
</dbReference>
<name>A0A9P6J095_MORAP</name>
<feature type="region of interest" description="Disordered" evidence="1">
    <location>
        <begin position="124"/>
        <end position="154"/>
    </location>
</feature>
<evidence type="ECO:0000313" key="2">
    <source>
        <dbReference type="EMBL" id="KAF9956241.1"/>
    </source>
</evidence>
<organism evidence="2 3">
    <name type="scientific">Mortierella alpina</name>
    <name type="common">Oleaginous fungus</name>
    <name type="synonym">Mortierella renispora</name>
    <dbReference type="NCBI Taxonomy" id="64518"/>
    <lineage>
        <taxon>Eukaryota</taxon>
        <taxon>Fungi</taxon>
        <taxon>Fungi incertae sedis</taxon>
        <taxon>Mucoromycota</taxon>
        <taxon>Mortierellomycotina</taxon>
        <taxon>Mortierellomycetes</taxon>
        <taxon>Mortierellales</taxon>
        <taxon>Mortierellaceae</taxon>
        <taxon>Mortierella</taxon>
    </lineage>
</organism>
<dbReference type="EMBL" id="JAAAHY010000859">
    <property type="protein sequence ID" value="KAF9956241.1"/>
    <property type="molecule type" value="Genomic_DNA"/>
</dbReference>